<feature type="region of interest" description="Disordered" evidence="1">
    <location>
        <begin position="46"/>
        <end position="81"/>
    </location>
</feature>
<evidence type="ECO:0000313" key="3">
    <source>
        <dbReference type="Proteomes" id="UP000243904"/>
    </source>
</evidence>
<evidence type="ECO:0000256" key="1">
    <source>
        <dbReference type="SAM" id="MobiDB-lite"/>
    </source>
</evidence>
<sequence>MRFSSLFVASPAVVVLSIELLCGLSGTAMSQTATSSGTSLPNVMVEAPKQITRPKHSAVARSTVSRRTSQPTQTPSAPESVSAKLAKLEKTTGSCVGGCVTSFRYGDAP</sequence>
<evidence type="ECO:0000313" key="2">
    <source>
        <dbReference type="EMBL" id="SDT01469.1"/>
    </source>
</evidence>
<proteinExistence type="predicted"/>
<dbReference type="EMBL" id="LT629750">
    <property type="protein sequence ID" value="SDT01469.1"/>
    <property type="molecule type" value="Genomic_DNA"/>
</dbReference>
<reference evidence="3" key="1">
    <citation type="submission" date="2016-10" db="EMBL/GenBank/DDBJ databases">
        <authorList>
            <person name="Varghese N."/>
            <person name="Submissions S."/>
        </authorList>
    </citation>
    <scope>NUCLEOTIDE SEQUENCE [LARGE SCALE GENOMIC DNA]</scope>
    <source>
        <strain evidence="3">GAS369</strain>
    </source>
</reference>
<accession>A0A1H1WZ29</accession>
<keyword evidence="3" id="KW-1185">Reference proteome</keyword>
<protein>
    <submittedName>
        <fullName evidence="2">Uncharacterized protein</fullName>
    </submittedName>
</protein>
<dbReference type="AlphaFoldDB" id="A0A1H1WZ29"/>
<organism evidence="2 3">
    <name type="scientific">Bradyrhizobium canariense</name>
    <dbReference type="NCBI Taxonomy" id="255045"/>
    <lineage>
        <taxon>Bacteria</taxon>
        <taxon>Pseudomonadati</taxon>
        <taxon>Pseudomonadota</taxon>
        <taxon>Alphaproteobacteria</taxon>
        <taxon>Hyphomicrobiales</taxon>
        <taxon>Nitrobacteraceae</taxon>
        <taxon>Bradyrhizobium</taxon>
    </lineage>
</organism>
<gene>
    <name evidence="2" type="ORF">SAMN05444158_4047</name>
</gene>
<dbReference type="Proteomes" id="UP000243904">
    <property type="component" value="Chromosome I"/>
</dbReference>
<feature type="compositionally biased region" description="Polar residues" evidence="1">
    <location>
        <begin position="60"/>
        <end position="79"/>
    </location>
</feature>
<name>A0A1H1WZ29_9BRAD</name>